<keyword evidence="2" id="KW-1185">Reference proteome</keyword>
<dbReference type="Proteomes" id="UP000652761">
    <property type="component" value="Unassembled WGS sequence"/>
</dbReference>
<organism evidence="1 2">
    <name type="scientific">Colocasia esculenta</name>
    <name type="common">Wild taro</name>
    <name type="synonym">Arum esculentum</name>
    <dbReference type="NCBI Taxonomy" id="4460"/>
    <lineage>
        <taxon>Eukaryota</taxon>
        <taxon>Viridiplantae</taxon>
        <taxon>Streptophyta</taxon>
        <taxon>Embryophyta</taxon>
        <taxon>Tracheophyta</taxon>
        <taxon>Spermatophyta</taxon>
        <taxon>Magnoliopsida</taxon>
        <taxon>Liliopsida</taxon>
        <taxon>Araceae</taxon>
        <taxon>Aroideae</taxon>
        <taxon>Colocasieae</taxon>
        <taxon>Colocasia</taxon>
    </lineage>
</organism>
<name>A0A843W2L9_COLES</name>
<proteinExistence type="predicted"/>
<dbReference type="EMBL" id="NMUH01003147">
    <property type="protein sequence ID" value="MQM04062.1"/>
    <property type="molecule type" value="Genomic_DNA"/>
</dbReference>
<comment type="caution">
    <text evidence="1">The sequence shown here is derived from an EMBL/GenBank/DDBJ whole genome shotgun (WGS) entry which is preliminary data.</text>
</comment>
<evidence type="ECO:0000313" key="2">
    <source>
        <dbReference type="Proteomes" id="UP000652761"/>
    </source>
</evidence>
<accession>A0A843W2L9</accession>
<reference evidence="1" key="1">
    <citation type="submission" date="2017-07" db="EMBL/GenBank/DDBJ databases">
        <title>Taro Niue Genome Assembly and Annotation.</title>
        <authorList>
            <person name="Atibalentja N."/>
            <person name="Keating K."/>
            <person name="Fields C.J."/>
        </authorList>
    </citation>
    <scope>NUCLEOTIDE SEQUENCE</scope>
    <source>
        <strain evidence="1">Niue_2</strain>
        <tissue evidence="1">Leaf</tissue>
    </source>
</reference>
<sequence length="71" mass="8736">MTYRWVQTPQTDKEMLQHMTTMQKGWHEMLKPKYYKGKTFEDDVKSIPLGVDQSHWRTMCEKWNTREEQVK</sequence>
<protein>
    <submittedName>
        <fullName evidence="1">Uncharacterized protein</fullName>
    </submittedName>
</protein>
<dbReference type="AlphaFoldDB" id="A0A843W2L9"/>
<gene>
    <name evidence="1" type="ORF">Taro_036851</name>
</gene>
<evidence type="ECO:0000313" key="1">
    <source>
        <dbReference type="EMBL" id="MQM04062.1"/>
    </source>
</evidence>